<evidence type="ECO:0000313" key="1">
    <source>
        <dbReference type="EMBL" id="RSI12266.1"/>
    </source>
</evidence>
<gene>
    <name evidence="1" type="ORF">D8887_01150</name>
</gene>
<reference evidence="1 2" key="1">
    <citation type="submission" date="2018-11" db="EMBL/GenBank/DDBJ databases">
        <title>Species Designations Belie Phenotypic and Genotypic Heterogeneity in Oral Streptococci.</title>
        <authorList>
            <person name="Velsko I."/>
        </authorList>
    </citation>
    <scope>NUCLEOTIDE SEQUENCE [LARGE SCALE GENOMIC DNA]</scope>
    <source>
        <strain evidence="1 2">KLC03</strain>
    </source>
</reference>
<evidence type="ECO:0000313" key="2">
    <source>
        <dbReference type="Proteomes" id="UP000269317"/>
    </source>
</evidence>
<dbReference type="Proteomes" id="UP000269317">
    <property type="component" value="Unassembled WGS sequence"/>
</dbReference>
<accession>A0A3R9NCR1</accession>
<protein>
    <submittedName>
        <fullName evidence="1">Uncharacterized protein</fullName>
    </submittedName>
</protein>
<dbReference type="AlphaFoldDB" id="A0A3R9NCR1"/>
<organism evidence="1 2">
    <name type="scientific">Streptococcus sanguinis</name>
    <dbReference type="NCBI Taxonomy" id="1305"/>
    <lineage>
        <taxon>Bacteria</taxon>
        <taxon>Bacillati</taxon>
        <taxon>Bacillota</taxon>
        <taxon>Bacilli</taxon>
        <taxon>Lactobacillales</taxon>
        <taxon>Streptococcaceae</taxon>
        <taxon>Streptococcus</taxon>
    </lineage>
</organism>
<proteinExistence type="predicted"/>
<sequence>MSLFFCTLLCENHQRQGCGMLYFYFPNFQSYRKSFLPYLSIFLNASRSYFAVREAKHTFLKENYTNFTLDKVKNCVYTSFVGVFRLQEDYTNF</sequence>
<name>A0A3R9NCR1_STRSA</name>
<dbReference type="EMBL" id="RJML01000001">
    <property type="protein sequence ID" value="RSI12266.1"/>
    <property type="molecule type" value="Genomic_DNA"/>
</dbReference>
<comment type="caution">
    <text evidence="1">The sequence shown here is derived from an EMBL/GenBank/DDBJ whole genome shotgun (WGS) entry which is preliminary data.</text>
</comment>